<dbReference type="AlphaFoldDB" id="A0A0A8USQ8"/>
<feature type="transmembrane region" description="Helical" evidence="1">
    <location>
        <begin position="176"/>
        <end position="193"/>
    </location>
</feature>
<dbReference type="KEGG" id="lha:LHA_0727"/>
<dbReference type="RefSeq" id="WP_045105283.1">
    <property type="nucleotide sequence ID" value="NZ_LN681225.1"/>
</dbReference>
<feature type="transmembrane region" description="Helical" evidence="1">
    <location>
        <begin position="12"/>
        <end position="30"/>
    </location>
</feature>
<feature type="transmembrane region" description="Helical" evidence="1">
    <location>
        <begin position="65"/>
        <end position="85"/>
    </location>
</feature>
<keyword evidence="1" id="KW-0472">Membrane</keyword>
<keyword evidence="1" id="KW-1133">Transmembrane helix</keyword>
<gene>
    <name evidence="2" type="ORF">LHA_0727</name>
</gene>
<feature type="transmembrane region" description="Helical" evidence="1">
    <location>
        <begin position="92"/>
        <end position="109"/>
    </location>
</feature>
<feature type="transmembrane region" description="Helical" evidence="1">
    <location>
        <begin position="37"/>
        <end position="59"/>
    </location>
</feature>
<keyword evidence="1" id="KW-0812">Transmembrane</keyword>
<dbReference type="STRING" id="449.LHA_0727"/>
<reference evidence="3" key="1">
    <citation type="submission" date="2014-09" db="EMBL/GenBank/DDBJ databases">
        <authorList>
            <person name="Gomez-Valero L."/>
        </authorList>
    </citation>
    <scope>NUCLEOTIDE SEQUENCE [LARGE SCALE GENOMIC DNA]</scope>
    <source>
        <strain evidence="3">ATCC35250</strain>
    </source>
</reference>
<feature type="transmembrane region" description="Helical" evidence="1">
    <location>
        <begin position="115"/>
        <end position="132"/>
    </location>
</feature>
<evidence type="ECO:0008006" key="4">
    <source>
        <dbReference type="Google" id="ProtNLM"/>
    </source>
</evidence>
<dbReference type="Proteomes" id="UP000032803">
    <property type="component" value="Chromosome I"/>
</dbReference>
<organism evidence="2 3">
    <name type="scientific">Legionella hackeliae</name>
    <dbReference type="NCBI Taxonomy" id="449"/>
    <lineage>
        <taxon>Bacteria</taxon>
        <taxon>Pseudomonadati</taxon>
        <taxon>Pseudomonadota</taxon>
        <taxon>Gammaproteobacteria</taxon>
        <taxon>Legionellales</taxon>
        <taxon>Legionellaceae</taxon>
        <taxon>Legionella</taxon>
    </lineage>
</organism>
<name>A0A0A8USQ8_LEGHA</name>
<dbReference type="OrthoDB" id="5638383at2"/>
<proteinExistence type="predicted"/>
<dbReference type="PATRIC" id="fig|449.7.peg.2819"/>
<keyword evidence="3" id="KW-1185">Reference proteome</keyword>
<dbReference type="EMBL" id="LN681225">
    <property type="protein sequence ID" value="CEK09814.1"/>
    <property type="molecule type" value="Genomic_DNA"/>
</dbReference>
<sequence>MTAITTNAWTNALHALFLLSYFLIAAIQWLKGNNKFTLYIVTFFLTIFVLKILGVWVHYSYGQPYTAHIWVAISLGVVFLNYCLIHAINISSFIRLAVMFISLVFTYFYLSQQNFLYIALAVIFIYSLVAIYSRGLVRIGFIAVVVSNLIWIGLREGTSAMLGYELPVQYRYDNDVYHLLLICSTYLIFVAIVRGDWSYPDEVVE</sequence>
<dbReference type="HOGENOM" id="CLU_1293061_0_0_6"/>
<accession>A0A0A8USQ8</accession>
<protein>
    <recommendedName>
        <fullName evidence="4">Integral membrane protein</fullName>
    </recommendedName>
</protein>
<evidence type="ECO:0000313" key="3">
    <source>
        <dbReference type="Proteomes" id="UP000032803"/>
    </source>
</evidence>
<feature type="transmembrane region" description="Helical" evidence="1">
    <location>
        <begin position="139"/>
        <end position="156"/>
    </location>
</feature>
<evidence type="ECO:0000313" key="2">
    <source>
        <dbReference type="EMBL" id="CEK09814.1"/>
    </source>
</evidence>
<evidence type="ECO:0000256" key="1">
    <source>
        <dbReference type="SAM" id="Phobius"/>
    </source>
</evidence>